<dbReference type="GO" id="GO:0008932">
    <property type="term" value="F:lytic endotransglycosylase activity"/>
    <property type="evidence" value="ECO:0007669"/>
    <property type="project" value="TreeGrafter"/>
</dbReference>
<feature type="domain" description="LysM" evidence="2">
    <location>
        <begin position="151"/>
        <end position="195"/>
    </location>
</feature>
<feature type="region of interest" description="Disordered" evidence="1">
    <location>
        <begin position="220"/>
        <end position="239"/>
    </location>
</feature>
<evidence type="ECO:0000259" key="2">
    <source>
        <dbReference type="PROSITE" id="PS51782"/>
    </source>
</evidence>
<evidence type="ECO:0000313" key="4">
    <source>
        <dbReference type="Proteomes" id="UP001190700"/>
    </source>
</evidence>
<dbReference type="CDD" id="cd00118">
    <property type="entry name" value="LysM"/>
    <property type="match status" value="5"/>
</dbReference>
<dbReference type="Proteomes" id="UP001190700">
    <property type="component" value="Unassembled WGS sequence"/>
</dbReference>
<protein>
    <recommendedName>
        <fullName evidence="2">LysM domain-containing protein</fullName>
    </recommendedName>
</protein>
<accession>A0AAE0G153</accession>
<dbReference type="Gene3D" id="3.10.350.10">
    <property type="entry name" value="LysM domain"/>
    <property type="match status" value="5"/>
</dbReference>
<feature type="domain" description="LysM" evidence="2">
    <location>
        <begin position="427"/>
        <end position="471"/>
    </location>
</feature>
<sequence length="593" mass="63628">MLMNGVKSVTSKCNSIVLKPFRSKKRNVVEQTSFSGRKSVRTTCALLTGAPAVNTTEVYSVKKGDAFAAIAKENGLTVRELKALNPGLNANILQVGQKIRVPATASPPESSLALTSLGSATKNAVRRISSVKDTVGERFSSQFKSTPRETAVHTVRSGEWLAAIASEHHTTANDLINLNSETNLSVLQVGQKIRVPATASPPSPALTSLGSTTKNAVRRLSDAKDTVGERFSSQFKSTPRETAVHTVRSGEWLAAIASEHHTTANDLINLNSETNLSVLQVGQKIRVPATASPPSPALTSLGSTTKNAVRRLSDAKDTVGERFSSQFKATPREIAVHTVRSGEWLAAIASEHHTTTNDLINLNSETNLSVLRVGQKICVPATASPPSPALTSLGSTTKNAVRRISSVKDTVGERFSSQFKATPRETAVHTVRSGEWLAAIASEHHTTTNDLINLNSETNLSVLRVGQTILVPVRGDQKKTVSWAQPCAKTSALPTSARSSEHLNLTTTVQLPVAQLRLFHTRSDPLLLRPSPLPALTWARLQRLSEHVPTSVPSRVVLPTSASLQAMAPTFAPLIARGTRLRPLTGFYYAALR</sequence>
<feature type="domain" description="LysM" evidence="2">
    <location>
        <begin position="335"/>
        <end position="379"/>
    </location>
</feature>
<dbReference type="PANTHER" id="PTHR33734">
    <property type="entry name" value="LYSM DOMAIN-CONTAINING GPI-ANCHORED PROTEIN 2"/>
    <property type="match status" value="1"/>
</dbReference>
<dbReference type="Pfam" id="PF01476">
    <property type="entry name" value="LysM"/>
    <property type="match status" value="5"/>
</dbReference>
<name>A0AAE0G153_9CHLO</name>
<evidence type="ECO:0000313" key="3">
    <source>
        <dbReference type="EMBL" id="KAK3269767.1"/>
    </source>
</evidence>
<dbReference type="PROSITE" id="PS51782">
    <property type="entry name" value="LYSM"/>
    <property type="match status" value="5"/>
</dbReference>
<feature type="domain" description="LysM" evidence="2">
    <location>
        <begin position="243"/>
        <end position="287"/>
    </location>
</feature>
<organism evidence="3 4">
    <name type="scientific">Cymbomonas tetramitiformis</name>
    <dbReference type="NCBI Taxonomy" id="36881"/>
    <lineage>
        <taxon>Eukaryota</taxon>
        <taxon>Viridiplantae</taxon>
        <taxon>Chlorophyta</taxon>
        <taxon>Pyramimonadophyceae</taxon>
        <taxon>Pyramimonadales</taxon>
        <taxon>Pyramimonadaceae</taxon>
        <taxon>Cymbomonas</taxon>
    </lineage>
</organism>
<dbReference type="PANTHER" id="PTHR33734:SF22">
    <property type="entry name" value="MEMBRANE-BOUND LYTIC MUREIN TRANSGLYCOSYLASE D"/>
    <property type="match status" value="1"/>
</dbReference>
<evidence type="ECO:0000256" key="1">
    <source>
        <dbReference type="SAM" id="MobiDB-lite"/>
    </source>
</evidence>
<dbReference type="AlphaFoldDB" id="A0AAE0G153"/>
<dbReference type="InterPro" id="IPR018392">
    <property type="entry name" value="LysM"/>
</dbReference>
<dbReference type="SMART" id="SM00257">
    <property type="entry name" value="LysM"/>
    <property type="match status" value="5"/>
</dbReference>
<dbReference type="InterPro" id="IPR036779">
    <property type="entry name" value="LysM_dom_sf"/>
</dbReference>
<gene>
    <name evidence="3" type="ORF">CYMTET_21805</name>
</gene>
<feature type="domain" description="LysM" evidence="2">
    <location>
        <begin position="57"/>
        <end position="101"/>
    </location>
</feature>
<comment type="caution">
    <text evidence="3">The sequence shown here is derived from an EMBL/GenBank/DDBJ whole genome shotgun (WGS) entry which is preliminary data.</text>
</comment>
<reference evidence="3 4" key="1">
    <citation type="journal article" date="2015" name="Genome Biol. Evol.">
        <title>Comparative Genomics of a Bacterivorous Green Alga Reveals Evolutionary Causalities and Consequences of Phago-Mixotrophic Mode of Nutrition.</title>
        <authorList>
            <person name="Burns J.A."/>
            <person name="Paasch A."/>
            <person name="Narechania A."/>
            <person name="Kim E."/>
        </authorList>
    </citation>
    <scope>NUCLEOTIDE SEQUENCE [LARGE SCALE GENOMIC DNA]</scope>
    <source>
        <strain evidence="3 4">PLY_AMNH</strain>
    </source>
</reference>
<dbReference type="EMBL" id="LGRX02010751">
    <property type="protein sequence ID" value="KAK3269767.1"/>
    <property type="molecule type" value="Genomic_DNA"/>
</dbReference>
<proteinExistence type="predicted"/>
<keyword evidence="4" id="KW-1185">Reference proteome</keyword>
<dbReference type="SUPFAM" id="SSF54106">
    <property type="entry name" value="LysM domain"/>
    <property type="match status" value="5"/>
</dbReference>